<dbReference type="CDD" id="cd16443">
    <property type="entry name" value="LplA"/>
    <property type="match status" value="1"/>
</dbReference>
<evidence type="ECO:0000313" key="3">
    <source>
        <dbReference type="EMBL" id="PJM75459.1"/>
    </source>
</evidence>
<accession>A0A2M9HF65</accession>
<dbReference type="PANTHER" id="PTHR43679">
    <property type="entry name" value="OCTANOYLTRANSFERASE LIPM-RELATED"/>
    <property type="match status" value="1"/>
</dbReference>
<reference evidence="3 4" key="1">
    <citation type="submission" date="2017-10" db="EMBL/GenBank/DDBJ databases">
        <title>Draft genome sequences of strains TRE 1, TRE 9, TRE H and TRI 7, isolated from tamarins, belonging to four potential novel Bifidobacterium species.</title>
        <authorList>
            <person name="Mattarelli P."/>
            <person name="Modesto M."/>
            <person name="Puglisi E."/>
            <person name="Morelli L."/>
            <person name="Spezio C."/>
            <person name="Bonetti A."/>
            <person name="Sandri C."/>
        </authorList>
    </citation>
    <scope>NUCLEOTIDE SEQUENCE [LARGE SCALE GENOMIC DNA]</scope>
    <source>
        <strain evidence="4">TRI7</strain>
    </source>
</reference>
<gene>
    <name evidence="3" type="ORF">CSQ87_05500</name>
</gene>
<organism evidence="3 4">
    <name type="scientific">Bifidobacterium simiarum</name>
    <dbReference type="NCBI Taxonomy" id="2045441"/>
    <lineage>
        <taxon>Bacteria</taxon>
        <taxon>Bacillati</taxon>
        <taxon>Actinomycetota</taxon>
        <taxon>Actinomycetes</taxon>
        <taxon>Bifidobacteriales</taxon>
        <taxon>Bifidobacteriaceae</taxon>
        <taxon>Bifidobacterium</taxon>
    </lineage>
</organism>
<evidence type="ECO:0000256" key="1">
    <source>
        <dbReference type="SAM" id="MobiDB-lite"/>
    </source>
</evidence>
<protein>
    <recommendedName>
        <fullName evidence="2">BPL/LPL catalytic domain-containing protein</fullName>
    </recommendedName>
</protein>
<dbReference type="InterPro" id="IPR050664">
    <property type="entry name" value="Octanoyltrans_LipM/LipL"/>
</dbReference>
<evidence type="ECO:0000313" key="4">
    <source>
        <dbReference type="Proteomes" id="UP000231451"/>
    </source>
</evidence>
<dbReference type="Gene3D" id="3.30.930.10">
    <property type="entry name" value="Bira Bifunctional Protein, Domain 2"/>
    <property type="match status" value="1"/>
</dbReference>
<dbReference type="PROSITE" id="PS51733">
    <property type="entry name" value="BPL_LPL_CATALYTIC"/>
    <property type="match status" value="1"/>
</dbReference>
<feature type="region of interest" description="Disordered" evidence="1">
    <location>
        <begin position="139"/>
        <end position="209"/>
    </location>
</feature>
<keyword evidence="4" id="KW-1185">Reference proteome</keyword>
<feature type="domain" description="BPL/LPL catalytic" evidence="2">
    <location>
        <begin position="244"/>
        <end position="444"/>
    </location>
</feature>
<comment type="caution">
    <text evidence="3">The sequence shown here is derived from an EMBL/GenBank/DDBJ whole genome shotgun (WGS) entry which is preliminary data.</text>
</comment>
<dbReference type="Pfam" id="PF21948">
    <property type="entry name" value="LplA-B_cat"/>
    <property type="match status" value="1"/>
</dbReference>
<dbReference type="EMBL" id="PEBK01000004">
    <property type="protein sequence ID" value="PJM75459.1"/>
    <property type="molecule type" value="Genomic_DNA"/>
</dbReference>
<dbReference type="AlphaFoldDB" id="A0A2M9HF65"/>
<feature type="compositionally biased region" description="Low complexity" evidence="1">
    <location>
        <begin position="154"/>
        <end position="169"/>
    </location>
</feature>
<proteinExistence type="predicted"/>
<dbReference type="Proteomes" id="UP000231451">
    <property type="component" value="Unassembled WGS sequence"/>
</dbReference>
<sequence>MCKTPRGKLVAVTVRIEGDGTGPDRIVEARLDGDFLIDLTGADRVVETNGIVGPDSETKADSVTGTDMDLIADLGHAIVGDTDADGTGPGRPVPVDSDRLRADLLAAVGRHPHAELVGVTVGAIVDAVNRAVTDVRIQSRAESDPRASYVADAPSASFDQPDQSSSDQSDQPDRSDQINQSDRPDPIGQTVFVEPHDLPDDLSDDLTNPRWRSLRPQIMIDAEPYMPAMQMALDQAIAEAVAAGLMPPTLRLWRWGGPAVVIGAYQSVSNEVDERAASEAGFAVVRRVTGGGAMFVRPADTITYSLYAPAGFVDGLDAAASYRLCDAWAFGALRSLGIPAVAQPLNDIAMPDGGKIGGAAQRRFPAPRGQHGPGCVLHHVTMAYDIDAEHMVRILRISKEKLVDKAVTSAKKRVEPLRTRTGLSRDEVVEAMRRYALANIEGARAAGTADLPESVIVRARTLAAERFSNPEWTHRIG</sequence>
<dbReference type="InterPro" id="IPR004143">
    <property type="entry name" value="BPL_LPL_catalytic"/>
</dbReference>
<evidence type="ECO:0000259" key="2">
    <source>
        <dbReference type="PROSITE" id="PS51733"/>
    </source>
</evidence>
<dbReference type="PANTHER" id="PTHR43679:SF2">
    <property type="entry name" value="OCTANOYL-[GCVH]:PROTEIN N-OCTANOYLTRANSFERASE"/>
    <property type="match status" value="1"/>
</dbReference>
<dbReference type="InterPro" id="IPR045864">
    <property type="entry name" value="aa-tRNA-synth_II/BPL/LPL"/>
</dbReference>
<dbReference type="SUPFAM" id="SSF55681">
    <property type="entry name" value="Class II aaRS and biotin synthetases"/>
    <property type="match status" value="1"/>
</dbReference>
<name>A0A2M9HF65_9BIFI</name>